<dbReference type="InterPro" id="IPR016181">
    <property type="entry name" value="Acyl_CoA_acyltransferase"/>
</dbReference>
<dbReference type="CDD" id="cd04301">
    <property type="entry name" value="NAT_SF"/>
    <property type="match status" value="1"/>
</dbReference>
<evidence type="ECO:0000313" key="3">
    <source>
        <dbReference type="EMBL" id="MEE6311479.1"/>
    </source>
</evidence>
<sequence length="248" mass="26611">MIGPDAYVENAAAMWGAVALDTRRDQDCFRADLPRATRLILRAPMSTEGVSRLLGSAPLAKNAVLEDIFGGGDAEPVDPAVRILRMPVMVRPAGTVATAGTASDGDVRIVRVSDPEELAVAERIMVEGFPLPAFLPWRSGEALPAGVLAVPGWSVRLAYRRGEPAAATYTYDDGRVVGLYWLVTSPAHRSAGLGRTLLTQAIEAHPDRPFTLVATEAGRPLYESLGFRTVATTGWYLRSPVPVPDAHR</sequence>
<keyword evidence="4" id="KW-1185">Reference proteome</keyword>
<accession>A0ABU7SNE2</accession>
<proteinExistence type="predicted"/>
<dbReference type="RefSeq" id="WP_331210539.1">
    <property type="nucleotide sequence ID" value="NZ_JAZGQL010000025.1"/>
</dbReference>
<protein>
    <submittedName>
        <fullName evidence="3">GNAT family N-acetyltransferase</fullName>
    </submittedName>
</protein>
<dbReference type="EMBL" id="JAZGQL010000034">
    <property type="protein sequence ID" value="MEE6311479.1"/>
    <property type="molecule type" value="Genomic_DNA"/>
</dbReference>
<evidence type="ECO:0000259" key="1">
    <source>
        <dbReference type="PROSITE" id="PS51186"/>
    </source>
</evidence>
<evidence type="ECO:0000313" key="4">
    <source>
        <dbReference type="Proteomes" id="UP001339911"/>
    </source>
</evidence>
<dbReference type="InterPro" id="IPR000182">
    <property type="entry name" value="GNAT_dom"/>
</dbReference>
<dbReference type="EMBL" id="JAZGQL010000025">
    <property type="protein sequence ID" value="MEE6310316.1"/>
    <property type="molecule type" value="Genomic_DNA"/>
</dbReference>
<gene>
    <name evidence="2" type="ORF">V1634_26105</name>
    <name evidence="3" type="ORF">V1634_32120</name>
</gene>
<dbReference type="SUPFAM" id="SSF55729">
    <property type="entry name" value="Acyl-CoA N-acyltransferases (Nat)"/>
    <property type="match status" value="1"/>
</dbReference>
<dbReference type="PROSITE" id="PS51186">
    <property type="entry name" value="GNAT"/>
    <property type="match status" value="1"/>
</dbReference>
<organism evidence="3 4">
    <name type="scientific">Plantactinospora veratri</name>
    <dbReference type="NCBI Taxonomy" id="1436122"/>
    <lineage>
        <taxon>Bacteria</taxon>
        <taxon>Bacillati</taxon>
        <taxon>Actinomycetota</taxon>
        <taxon>Actinomycetes</taxon>
        <taxon>Micromonosporales</taxon>
        <taxon>Micromonosporaceae</taxon>
        <taxon>Plantactinospora</taxon>
    </lineage>
</organism>
<comment type="caution">
    <text evidence="3">The sequence shown here is derived from an EMBL/GenBank/DDBJ whole genome shotgun (WGS) entry which is preliminary data.</text>
</comment>
<evidence type="ECO:0000313" key="2">
    <source>
        <dbReference type="EMBL" id="MEE6310316.1"/>
    </source>
</evidence>
<name>A0ABU7SNE2_9ACTN</name>
<dbReference type="Pfam" id="PF13508">
    <property type="entry name" value="Acetyltransf_7"/>
    <property type="match status" value="1"/>
</dbReference>
<feature type="domain" description="N-acetyltransferase" evidence="1">
    <location>
        <begin position="108"/>
        <end position="248"/>
    </location>
</feature>
<dbReference type="Gene3D" id="3.40.630.30">
    <property type="match status" value="1"/>
</dbReference>
<dbReference type="Proteomes" id="UP001339911">
    <property type="component" value="Unassembled WGS sequence"/>
</dbReference>
<reference evidence="3 4" key="1">
    <citation type="submission" date="2024-01" db="EMBL/GenBank/DDBJ databases">
        <title>Genome insights into Plantactinospora veratri sp. nov.</title>
        <authorList>
            <person name="Wang L."/>
        </authorList>
    </citation>
    <scope>NUCLEOTIDE SEQUENCE [LARGE SCALE GENOMIC DNA]</scope>
    <source>
        <strain evidence="3 4">NEAU-FHS4</strain>
    </source>
</reference>